<feature type="compositionally biased region" description="Basic residues" evidence="1">
    <location>
        <begin position="75"/>
        <end position="91"/>
    </location>
</feature>
<feature type="compositionally biased region" description="Low complexity" evidence="1">
    <location>
        <begin position="146"/>
        <end position="182"/>
    </location>
</feature>
<keyword evidence="3" id="KW-1185">Reference proteome</keyword>
<name>A0ABD3NXW5_9STRA</name>
<reference evidence="2 3" key="1">
    <citation type="journal article" date="2020" name="G3 (Bethesda)">
        <title>Improved Reference Genome for Cyclotella cryptica CCMP332, a Model for Cell Wall Morphogenesis, Salinity Adaptation, and Lipid Production in Diatoms (Bacillariophyta).</title>
        <authorList>
            <person name="Roberts W.R."/>
            <person name="Downey K.M."/>
            <person name="Ruck E.C."/>
            <person name="Traller J.C."/>
            <person name="Alverson A.J."/>
        </authorList>
    </citation>
    <scope>NUCLEOTIDE SEQUENCE [LARGE SCALE GENOMIC DNA]</scope>
    <source>
        <strain evidence="2 3">CCMP332</strain>
    </source>
</reference>
<accession>A0ABD3NXW5</accession>
<comment type="caution">
    <text evidence="2">The sequence shown here is derived from an EMBL/GenBank/DDBJ whole genome shotgun (WGS) entry which is preliminary data.</text>
</comment>
<dbReference type="EMBL" id="JABMIG020000357">
    <property type="protein sequence ID" value="KAL3780224.1"/>
    <property type="molecule type" value="Genomic_DNA"/>
</dbReference>
<feature type="region of interest" description="Disordered" evidence="1">
    <location>
        <begin position="75"/>
        <end position="104"/>
    </location>
</feature>
<evidence type="ECO:0000313" key="2">
    <source>
        <dbReference type="EMBL" id="KAL3780224.1"/>
    </source>
</evidence>
<organism evidence="2 3">
    <name type="scientific">Cyclotella cryptica</name>
    <dbReference type="NCBI Taxonomy" id="29204"/>
    <lineage>
        <taxon>Eukaryota</taxon>
        <taxon>Sar</taxon>
        <taxon>Stramenopiles</taxon>
        <taxon>Ochrophyta</taxon>
        <taxon>Bacillariophyta</taxon>
        <taxon>Coscinodiscophyceae</taxon>
        <taxon>Thalassiosirophycidae</taxon>
        <taxon>Stephanodiscales</taxon>
        <taxon>Stephanodiscaceae</taxon>
        <taxon>Cyclotella</taxon>
    </lineage>
</organism>
<sequence length="231" mass="25297">MVEQHIVENKKKREEKMKHLSHLSTNILLVSIVRSSMLMPILGSCALSANEQPRTTNPVDSLNHNAIQYRHNLLRRLHGKSSRSKSGKSSKPKSSGHQNAQIIYLDSNEVKNPYIIYVSEDERHRSGKSSKSKGSQHTYLRIEPKSNLSNATNTNSTNSTITNSTNSTNTPNSNSTTSPTATNQSALTSYLLANSSDPVAASIGVSRARSARDNVGIRLALVACTISTWLL</sequence>
<dbReference type="Proteomes" id="UP001516023">
    <property type="component" value="Unassembled WGS sequence"/>
</dbReference>
<gene>
    <name evidence="2" type="ORF">HJC23_013516</name>
</gene>
<feature type="region of interest" description="Disordered" evidence="1">
    <location>
        <begin position="121"/>
        <end position="182"/>
    </location>
</feature>
<proteinExistence type="predicted"/>
<evidence type="ECO:0000256" key="1">
    <source>
        <dbReference type="SAM" id="MobiDB-lite"/>
    </source>
</evidence>
<dbReference type="AlphaFoldDB" id="A0ABD3NXW5"/>
<protein>
    <submittedName>
        <fullName evidence="2">Uncharacterized protein</fullName>
    </submittedName>
</protein>
<evidence type="ECO:0000313" key="3">
    <source>
        <dbReference type="Proteomes" id="UP001516023"/>
    </source>
</evidence>